<comment type="catalytic activity">
    <reaction evidence="6">
        <text>Mo-molybdopterin + GTP + H(+) = Mo-molybdopterin guanine dinucleotide + diphosphate</text>
        <dbReference type="Rhea" id="RHEA:34243"/>
        <dbReference type="ChEBI" id="CHEBI:15378"/>
        <dbReference type="ChEBI" id="CHEBI:33019"/>
        <dbReference type="ChEBI" id="CHEBI:37565"/>
        <dbReference type="ChEBI" id="CHEBI:71302"/>
        <dbReference type="ChEBI" id="CHEBI:71310"/>
        <dbReference type="EC" id="2.7.7.77"/>
    </reaction>
</comment>
<keyword evidence="4 6" id="KW-0342">GTP-binding</keyword>
<feature type="binding site" evidence="6">
    <location>
        <position position="101"/>
    </location>
    <ligand>
        <name>Mg(2+)</name>
        <dbReference type="ChEBI" id="CHEBI:18420"/>
    </ligand>
</feature>
<keyword evidence="1 6" id="KW-0808">Transferase</keyword>
<gene>
    <name evidence="6" type="primary">mobA</name>
    <name evidence="8" type="ORF">ABID41_003095</name>
</gene>
<feature type="binding site" evidence="6">
    <location>
        <position position="69"/>
    </location>
    <ligand>
        <name>GTP</name>
        <dbReference type="ChEBI" id="CHEBI:37565"/>
    </ligand>
</feature>
<dbReference type="Pfam" id="PF12804">
    <property type="entry name" value="NTP_transf_3"/>
    <property type="match status" value="1"/>
</dbReference>
<keyword evidence="8" id="KW-0548">Nucleotidyltransferase</keyword>
<sequence length="206" mass="21048">MSGSFVTVVLAGGEGRRMGGAKPLRLLAGRTLLDRAVEIAQAQGGEAVAVSVRSPDQVGERGDLRLILDAPDCPGPLAGLQAALAFGLSRDVAGVLTLPCDAPGLTDDFGRVLREGLGANDEVAIAVSNGRLHPTCAFWRVSALPHLEAYRLGGGSSLKGLAGKAGMALVDWGATSPDPFSNLNTLDDLAAAERQGGGPAYREAPP</sequence>
<comment type="caution">
    <text evidence="8">The sequence shown here is derived from an EMBL/GenBank/DDBJ whole genome shotgun (WGS) entry which is preliminary data.</text>
</comment>
<comment type="subcellular location">
    <subcellularLocation>
        <location evidence="6">Cytoplasm</location>
    </subcellularLocation>
</comment>
<comment type="domain">
    <text evidence="6">The N-terminal domain determines nucleotide recognition and specific binding, while the C-terminal domain determines the specific binding to the target protein.</text>
</comment>
<keyword evidence="6" id="KW-0479">Metal-binding</keyword>
<comment type="cofactor">
    <cofactor evidence="6">
        <name>Mg(2+)</name>
        <dbReference type="ChEBI" id="CHEBI:18420"/>
    </cofactor>
</comment>
<protein>
    <recommendedName>
        <fullName evidence="6">Molybdenum cofactor guanylyltransferase</fullName>
        <shortName evidence="6">MoCo guanylyltransferase</shortName>
        <ecNumber evidence="6">2.7.7.77</ecNumber>
    </recommendedName>
    <alternativeName>
        <fullName evidence="6">GTP:molybdopterin guanylyltransferase</fullName>
    </alternativeName>
    <alternativeName>
        <fullName evidence="6">Mo-MPT guanylyltransferase</fullName>
    </alternativeName>
    <alternativeName>
        <fullName evidence="6">Molybdopterin guanylyltransferase</fullName>
    </alternativeName>
    <alternativeName>
        <fullName evidence="6">Molybdopterin-guanine dinucleotide synthase</fullName>
        <shortName evidence="6">MGD synthase</shortName>
    </alternativeName>
</protein>
<feature type="domain" description="MobA-like NTP transferase" evidence="7">
    <location>
        <begin position="8"/>
        <end position="152"/>
    </location>
</feature>
<dbReference type="CDD" id="cd02503">
    <property type="entry name" value="MobA"/>
    <property type="match status" value="1"/>
</dbReference>
<proteinExistence type="inferred from homology"/>
<evidence type="ECO:0000256" key="3">
    <source>
        <dbReference type="ARBA" id="ARBA00022842"/>
    </source>
</evidence>
<evidence type="ECO:0000259" key="7">
    <source>
        <dbReference type="Pfam" id="PF12804"/>
    </source>
</evidence>
<dbReference type="EC" id="2.7.7.77" evidence="6"/>
<dbReference type="InterPro" id="IPR013482">
    <property type="entry name" value="Molybde_CF_guanTrfase"/>
</dbReference>
<dbReference type="Proteomes" id="UP001549110">
    <property type="component" value="Unassembled WGS sequence"/>
</dbReference>
<evidence type="ECO:0000256" key="4">
    <source>
        <dbReference type="ARBA" id="ARBA00023134"/>
    </source>
</evidence>
<evidence type="ECO:0000256" key="5">
    <source>
        <dbReference type="ARBA" id="ARBA00023150"/>
    </source>
</evidence>
<dbReference type="SUPFAM" id="SSF53448">
    <property type="entry name" value="Nucleotide-diphospho-sugar transferases"/>
    <property type="match status" value="1"/>
</dbReference>
<dbReference type="PANTHER" id="PTHR19136:SF52">
    <property type="entry name" value="2,3,4,5-TETRAHYDROPYRIDINE-2,6-DICARBOXYLATE N-SUCCINYLTRANSFERASE"/>
    <property type="match status" value="1"/>
</dbReference>
<dbReference type="RefSeq" id="WP_354297992.1">
    <property type="nucleotide sequence ID" value="NZ_JBEPLU010000002.1"/>
</dbReference>
<comment type="caution">
    <text evidence="6">Lacks conserved residue(s) required for the propagation of feature annotation.</text>
</comment>
<organism evidence="8 9">
    <name type="scientific">Phenylobacterium koreense</name>
    <dbReference type="NCBI Taxonomy" id="266125"/>
    <lineage>
        <taxon>Bacteria</taxon>
        <taxon>Pseudomonadati</taxon>
        <taxon>Pseudomonadota</taxon>
        <taxon>Alphaproteobacteria</taxon>
        <taxon>Caulobacterales</taxon>
        <taxon>Caulobacteraceae</taxon>
        <taxon>Phenylobacterium</taxon>
    </lineage>
</organism>
<name>A0ABV2ELQ6_9CAUL</name>
<reference evidence="8 9" key="1">
    <citation type="submission" date="2024-06" db="EMBL/GenBank/DDBJ databases">
        <title>Genomic Encyclopedia of Type Strains, Phase IV (KMG-IV): sequencing the most valuable type-strain genomes for metagenomic binning, comparative biology and taxonomic classification.</title>
        <authorList>
            <person name="Goeker M."/>
        </authorList>
    </citation>
    <scope>NUCLEOTIDE SEQUENCE [LARGE SCALE GENOMIC DNA]</scope>
    <source>
        <strain evidence="8 9">DSM 17809</strain>
    </source>
</reference>
<dbReference type="HAMAP" id="MF_00316">
    <property type="entry name" value="MobA"/>
    <property type="match status" value="1"/>
</dbReference>
<comment type="similarity">
    <text evidence="6">Belongs to the MobA family.</text>
</comment>
<keyword evidence="3 6" id="KW-0460">Magnesium</keyword>
<dbReference type="Gene3D" id="3.90.550.10">
    <property type="entry name" value="Spore Coat Polysaccharide Biosynthesis Protein SpsA, Chain A"/>
    <property type="match status" value="1"/>
</dbReference>
<dbReference type="GO" id="GO:0061603">
    <property type="term" value="F:molybdenum cofactor guanylyltransferase activity"/>
    <property type="evidence" value="ECO:0007669"/>
    <property type="project" value="UniProtKB-EC"/>
</dbReference>
<keyword evidence="5 6" id="KW-0501">Molybdenum cofactor biosynthesis</keyword>
<dbReference type="PANTHER" id="PTHR19136">
    <property type="entry name" value="MOLYBDENUM COFACTOR GUANYLYLTRANSFERASE"/>
    <property type="match status" value="1"/>
</dbReference>
<evidence type="ECO:0000256" key="6">
    <source>
        <dbReference type="HAMAP-Rule" id="MF_00316"/>
    </source>
</evidence>
<accession>A0ABV2ELQ6</accession>
<feature type="binding site" evidence="6">
    <location>
        <position position="101"/>
    </location>
    <ligand>
        <name>GTP</name>
        <dbReference type="ChEBI" id="CHEBI:37565"/>
    </ligand>
</feature>
<dbReference type="InterPro" id="IPR029044">
    <property type="entry name" value="Nucleotide-diphossugar_trans"/>
</dbReference>
<comment type="subunit">
    <text evidence="6">Monomer.</text>
</comment>
<evidence type="ECO:0000313" key="8">
    <source>
        <dbReference type="EMBL" id="MET3527977.1"/>
    </source>
</evidence>
<keyword evidence="9" id="KW-1185">Reference proteome</keyword>
<dbReference type="InterPro" id="IPR025877">
    <property type="entry name" value="MobA-like_NTP_Trfase"/>
</dbReference>
<dbReference type="EMBL" id="JBEPLU010000002">
    <property type="protein sequence ID" value="MET3527977.1"/>
    <property type="molecule type" value="Genomic_DNA"/>
</dbReference>
<evidence type="ECO:0000256" key="1">
    <source>
        <dbReference type="ARBA" id="ARBA00022679"/>
    </source>
</evidence>
<feature type="binding site" evidence="6">
    <location>
        <position position="22"/>
    </location>
    <ligand>
        <name>GTP</name>
        <dbReference type="ChEBI" id="CHEBI:37565"/>
    </ligand>
</feature>
<evidence type="ECO:0000256" key="2">
    <source>
        <dbReference type="ARBA" id="ARBA00022741"/>
    </source>
</evidence>
<feature type="binding site" evidence="6">
    <location>
        <begin position="10"/>
        <end position="12"/>
    </location>
    <ligand>
        <name>GTP</name>
        <dbReference type="ChEBI" id="CHEBI:37565"/>
    </ligand>
</feature>
<evidence type="ECO:0000313" key="9">
    <source>
        <dbReference type="Proteomes" id="UP001549110"/>
    </source>
</evidence>
<keyword evidence="2 6" id="KW-0547">Nucleotide-binding</keyword>
<comment type="function">
    <text evidence="6">Transfers a GMP moiety from GTP to Mo-molybdopterin (Mo-MPT) cofactor (Moco or molybdenum cofactor) to form Mo-molybdopterin guanine dinucleotide (Mo-MGD) cofactor.</text>
</comment>
<keyword evidence="6" id="KW-0963">Cytoplasm</keyword>